<keyword evidence="2" id="KW-1185">Reference proteome</keyword>
<dbReference type="AlphaFoldDB" id="A0A1M4UMU7"/>
<sequence length="41" mass="4972">MYKLLIQCLHHYKKHTLNLKQFYYYIVVDNAVRTTLVANSQ</sequence>
<dbReference type="Proteomes" id="UP000184462">
    <property type="component" value="Unassembled WGS sequence"/>
</dbReference>
<evidence type="ECO:0000313" key="2">
    <source>
        <dbReference type="Proteomes" id="UP000184462"/>
    </source>
</evidence>
<gene>
    <name evidence="1" type="ORF">SAMN05444278_10319</name>
</gene>
<protein>
    <submittedName>
        <fullName evidence="1">Uncharacterized protein</fullName>
    </submittedName>
</protein>
<accession>A0A1M4UMU7</accession>
<evidence type="ECO:0000313" key="1">
    <source>
        <dbReference type="EMBL" id="SHE58049.1"/>
    </source>
</evidence>
<dbReference type="EMBL" id="FQTW01000003">
    <property type="protein sequence ID" value="SHE58049.1"/>
    <property type="molecule type" value="Genomic_DNA"/>
</dbReference>
<proteinExistence type="predicted"/>
<name>A0A1M4UMU7_9FLAO</name>
<reference evidence="1 2" key="1">
    <citation type="submission" date="2016-11" db="EMBL/GenBank/DDBJ databases">
        <authorList>
            <person name="Jaros S."/>
            <person name="Januszkiewicz K."/>
            <person name="Wedrychowicz H."/>
        </authorList>
    </citation>
    <scope>NUCLEOTIDE SEQUENCE [LARGE SCALE GENOMIC DNA]</scope>
    <source>
        <strain evidence="1 2">DSM 25661</strain>
    </source>
</reference>
<organism evidence="1 2">
    <name type="scientific">Psychroflexus salarius</name>
    <dbReference type="NCBI Taxonomy" id="1155689"/>
    <lineage>
        <taxon>Bacteria</taxon>
        <taxon>Pseudomonadati</taxon>
        <taxon>Bacteroidota</taxon>
        <taxon>Flavobacteriia</taxon>
        <taxon>Flavobacteriales</taxon>
        <taxon>Flavobacteriaceae</taxon>
        <taxon>Psychroflexus</taxon>
    </lineage>
</organism>